<keyword evidence="1" id="KW-0479">Metal-binding</keyword>
<dbReference type="Proteomes" id="UP001530377">
    <property type="component" value="Unassembled WGS sequence"/>
</dbReference>
<evidence type="ECO:0000256" key="2">
    <source>
        <dbReference type="SAM" id="MobiDB-lite"/>
    </source>
</evidence>
<keyword evidence="1" id="KW-0863">Zinc-finger</keyword>
<dbReference type="GO" id="GO:0008270">
    <property type="term" value="F:zinc ion binding"/>
    <property type="evidence" value="ECO:0007669"/>
    <property type="project" value="UniProtKB-KW"/>
</dbReference>
<feature type="region of interest" description="Disordered" evidence="2">
    <location>
        <begin position="113"/>
        <end position="141"/>
    </location>
</feature>
<dbReference type="AlphaFoldDB" id="A0ABD3R2I4"/>
<name>A0ABD3R2I4_9STRA</name>
<sequence length="727" mass="80033">MTFQTLGGIAPSSIRGVYVPVLVDDDGNSDDLLKNESVRRSEFGSLAYLPRQAWIYFHVCRDFFLRSIDRESIRRRADGPADGAERDTIWKTCCVLARSVFVGASSTDARRCAALDRPNDRPETTTRGGGKRGGVVRGGVGGGGRGMGDKILLRQILPLPPPLPPYFLLREPRRHVGAAARFDDVARLPPPSGRRSALSEVGRLDQQLSVIADSSNIVIGFRSDPTPRAETPKGWTSAHATKKKRTCPVFLPSCALCYPRTSATAGNDEVMLQLARMGVGYELWAETAKDAIDKGDDITSILDKIDDEEKPEMEMYKKYLDPNRHDNSLPLSKYNGPFGSMTIVPTADFPAAALLLKKIFLPESSVPSSTVLPSGNIMTLQLPGDIDKEAEAKKGLVKLMLFHVRGNIDIEAITMTNISAAVPSKGMQIIMNQNRASRASSFADLMRMTINEAKAQDWTNIRSSQISIKLISKALASHMLQGNFATEKVTSLEHETEKVEPSAFLPQKNKCLIDREASTENRATNENVMDIIDSQKSTRKTAIARIGTMTDITDFSSLCINMDTVISAICASEEPQPIFRQILMNFVSLINNPDWANGDKRDPSTPDTSDDNKPSVRQQAKKAKKASTKADGPTKDRKEMGMFFLKNPNIPPSDIFPKDLPIKLCANFTCKGKECTNANCGFKHPNKASEIPPKDIGWFNEYHFMKMNDEGVKKLLGNSKGISSKTD</sequence>
<dbReference type="InterPro" id="IPR000571">
    <property type="entry name" value="Znf_CCCH"/>
</dbReference>
<feature type="domain" description="C3H1-type" evidence="3">
    <location>
        <begin position="659"/>
        <end position="687"/>
    </location>
</feature>
<evidence type="ECO:0000313" key="4">
    <source>
        <dbReference type="EMBL" id="KAL3806489.1"/>
    </source>
</evidence>
<gene>
    <name evidence="4" type="ORF">ACHAXA_009153</name>
</gene>
<reference evidence="4 5" key="1">
    <citation type="submission" date="2024-10" db="EMBL/GenBank/DDBJ databases">
        <title>Updated reference genomes for cyclostephanoid diatoms.</title>
        <authorList>
            <person name="Roberts W.R."/>
            <person name="Alverson A.J."/>
        </authorList>
    </citation>
    <scope>NUCLEOTIDE SEQUENCE [LARGE SCALE GENOMIC DNA]</scope>
    <source>
        <strain evidence="4 5">AJA228-03</strain>
    </source>
</reference>
<feature type="compositionally biased region" description="Basic and acidic residues" evidence="2">
    <location>
        <begin position="597"/>
        <end position="614"/>
    </location>
</feature>
<evidence type="ECO:0000256" key="1">
    <source>
        <dbReference type="PROSITE-ProRule" id="PRU00723"/>
    </source>
</evidence>
<keyword evidence="1" id="KW-0862">Zinc</keyword>
<dbReference type="PROSITE" id="PS50103">
    <property type="entry name" value="ZF_C3H1"/>
    <property type="match status" value="1"/>
</dbReference>
<accession>A0ABD3R2I4</accession>
<feature type="compositionally biased region" description="Gly residues" evidence="2">
    <location>
        <begin position="127"/>
        <end position="141"/>
    </location>
</feature>
<feature type="compositionally biased region" description="Basic and acidic residues" evidence="2">
    <location>
        <begin position="113"/>
        <end position="124"/>
    </location>
</feature>
<protein>
    <recommendedName>
        <fullName evidence="3">C3H1-type domain-containing protein</fullName>
    </recommendedName>
</protein>
<dbReference type="EMBL" id="JALLPB020000797">
    <property type="protein sequence ID" value="KAL3806489.1"/>
    <property type="molecule type" value="Genomic_DNA"/>
</dbReference>
<evidence type="ECO:0000259" key="3">
    <source>
        <dbReference type="PROSITE" id="PS50103"/>
    </source>
</evidence>
<evidence type="ECO:0000313" key="5">
    <source>
        <dbReference type="Proteomes" id="UP001530377"/>
    </source>
</evidence>
<comment type="caution">
    <text evidence="4">The sequence shown here is derived from an EMBL/GenBank/DDBJ whole genome shotgun (WGS) entry which is preliminary data.</text>
</comment>
<proteinExistence type="predicted"/>
<organism evidence="4 5">
    <name type="scientific">Cyclostephanos tholiformis</name>
    <dbReference type="NCBI Taxonomy" id="382380"/>
    <lineage>
        <taxon>Eukaryota</taxon>
        <taxon>Sar</taxon>
        <taxon>Stramenopiles</taxon>
        <taxon>Ochrophyta</taxon>
        <taxon>Bacillariophyta</taxon>
        <taxon>Coscinodiscophyceae</taxon>
        <taxon>Thalassiosirophycidae</taxon>
        <taxon>Stephanodiscales</taxon>
        <taxon>Stephanodiscaceae</taxon>
        <taxon>Cyclostephanos</taxon>
    </lineage>
</organism>
<feature type="zinc finger region" description="C3H1-type" evidence="1">
    <location>
        <begin position="659"/>
        <end position="687"/>
    </location>
</feature>
<feature type="region of interest" description="Disordered" evidence="2">
    <location>
        <begin position="595"/>
        <end position="637"/>
    </location>
</feature>
<keyword evidence="5" id="KW-1185">Reference proteome</keyword>